<accession>A0A7V5UF56</accession>
<feature type="active site" description="Nucleophile" evidence="14">
    <location>
        <position position="391"/>
    </location>
</feature>
<feature type="binding site" evidence="14">
    <location>
        <position position="338"/>
    </location>
    <ligand>
        <name>S-adenosyl-L-methionine</name>
        <dbReference type="ChEBI" id="CHEBI:59789"/>
    </ligand>
</feature>
<dbReference type="NCBIfam" id="NF011494">
    <property type="entry name" value="PRK14902.1"/>
    <property type="match status" value="1"/>
</dbReference>
<dbReference type="AlphaFoldDB" id="A0A7V5UF56"/>
<keyword evidence="9 14" id="KW-0949">S-adenosyl-L-methionine</keyword>
<dbReference type="PRINTS" id="PR02008">
    <property type="entry name" value="RCMTFAMILY"/>
</dbReference>
<evidence type="ECO:0000256" key="10">
    <source>
        <dbReference type="ARBA" id="ARBA00022884"/>
    </source>
</evidence>
<evidence type="ECO:0000256" key="5">
    <source>
        <dbReference type="ARBA" id="ARBA00022490"/>
    </source>
</evidence>
<dbReference type="EMBL" id="DROD01000500">
    <property type="protein sequence ID" value="HHJ53067.1"/>
    <property type="molecule type" value="Genomic_DNA"/>
</dbReference>
<feature type="binding site" evidence="14">
    <location>
        <begin position="271"/>
        <end position="277"/>
    </location>
    <ligand>
        <name>S-adenosyl-L-methionine</name>
        <dbReference type="ChEBI" id="CHEBI:59789"/>
    </ligand>
</feature>
<dbReference type="PANTHER" id="PTHR22807">
    <property type="entry name" value="NOP2 YEAST -RELATED NOL1/NOP2/FMU SUN DOMAIN-CONTAINING"/>
    <property type="match status" value="1"/>
</dbReference>
<evidence type="ECO:0000259" key="16">
    <source>
        <dbReference type="PROSITE" id="PS51686"/>
    </source>
</evidence>
<comment type="subcellular location">
    <subcellularLocation>
        <location evidence="2">Cytoplasm</location>
    </subcellularLocation>
</comment>
<evidence type="ECO:0000256" key="11">
    <source>
        <dbReference type="ARBA" id="ARBA00030399"/>
    </source>
</evidence>
<dbReference type="SUPFAM" id="SSF48013">
    <property type="entry name" value="NusB-like"/>
    <property type="match status" value="1"/>
</dbReference>
<keyword evidence="8 14" id="KW-0808">Transferase</keyword>
<comment type="catalytic activity">
    <reaction evidence="13">
        <text>cytidine(967) in 16S rRNA + S-adenosyl-L-methionine = 5-methylcytidine(967) in 16S rRNA + S-adenosyl-L-homocysteine + H(+)</text>
        <dbReference type="Rhea" id="RHEA:42748"/>
        <dbReference type="Rhea" id="RHEA-COMP:10219"/>
        <dbReference type="Rhea" id="RHEA-COMP:10220"/>
        <dbReference type="ChEBI" id="CHEBI:15378"/>
        <dbReference type="ChEBI" id="CHEBI:57856"/>
        <dbReference type="ChEBI" id="CHEBI:59789"/>
        <dbReference type="ChEBI" id="CHEBI:74483"/>
        <dbReference type="ChEBI" id="CHEBI:82748"/>
        <dbReference type="EC" id="2.1.1.176"/>
    </reaction>
</comment>
<dbReference type="SUPFAM" id="SSF53335">
    <property type="entry name" value="S-adenosyl-L-methionine-dependent methyltransferases"/>
    <property type="match status" value="1"/>
</dbReference>
<evidence type="ECO:0000256" key="4">
    <source>
        <dbReference type="ARBA" id="ARBA00012140"/>
    </source>
</evidence>
<dbReference type="PROSITE" id="PS01153">
    <property type="entry name" value="NOL1_NOP2_SUN"/>
    <property type="match status" value="1"/>
</dbReference>
<dbReference type="Gene3D" id="3.30.70.1170">
    <property type="entry name" value="Sun protein, domain 3"/>
    <property type="match status" value="1"/>
</dbReference>
<comment type="caution">
    <text evidence="17">The sequence shown here is derived from an EMBL/GenBank/DDBJ whole genome shotgun (WGS) entry which is preliminary data.</text>
</comment>
<dbReference type="InterPro" id="IPR023267">
    <property type="entry name" value="RCMT"/>
</dbReference>
<feature type="domain" description="SAM-dependent MTase RsmB/NOP-type" evidence="16">
    <location>
        <begin position="181"/>
        <end position="451"/>
    </location>
</feature>
<dbReference type="Pfam" id="PF01029">
    <property type="entry name" value="NusB"/>
    <property type="match status" value="1"/>
</dbReference>
<evidence type="ECO:0000256" key="1">
    <source>
        <dbReference type="ARBA" id="ARBA00002724"/>
    </source>
</evidence>
<evidence type="ECO:0000256" key="7">
    <source>
        <dbReference type="ARBA" id="ARBA00022603"/>
    </source>
</evidence>
<evidence type="ECO:0000256" key="6">
    <source>
        <dbReference type="ARBA" id="ARBA00022552"/>
    </source>
</evidence>
<dbReference type="Pfam" id="PF01189">
    <property type="entry name" value="Methyltr_RsmB-F"/>
    <property type="match status" value="1"/>
</dbReference>
<dbReference type="InterPro" id="IPR054728">
    <property type="entry name" value="RsmB-like_ferredoxin"/>
</dbReference>
<dbReference type="InterPro" id="IPR001678">
    <property type="entry name" value="MeTrfase_RsmB-F_NOP2_dom"/>
</dbReference>
<dbReference type="InterPro" id="IPR006027">
    <property type="entry name" value="NusB_RsmB_TIM44"/>
</dbReference>
<comment type="function">
    <text evidence="1">Specifically methylates the cytosine at position 967 (m5C967) of 16S rRNA.</text>
</comment>
<comment type="similarity">
    <text evidence="3 14">Belongs to the class I-like SAM-binding methyltransferase superfamily. RsmB/NOP family.</text>
</comment>
<keyword evidence="15" id="KW-0812">Transmembrane</keyword>
<evidence type="ECO:0000256" key="14">
    <source>
        <dbReference type="PROSITE-ProRule" id="PRU01023"/>
    </source>
</evidence>
<keyword evidence="15" id="KW-1133">Transmembrane helix</keyword>
<evidence type="ECO:0000256" key="15">
    <source>
        <dbReference type="SAM" id="Phobius"/>
    </source>
</evidence>
<evidence type="ECO:0000256" key="9">
    <source>
        <dbReference type="ARBA" id="ARBA00022691"/>
    </source>
</evidence>
<dbReference type="Gene3D" id="3.40.50.150">
    <property type="entry name" value="Vaccinia Virus protein VP39"/>
    <property type="match status" value="1"/>
</dbReference>
<keyword evidence="5" id="KW-0963">Cytoplasm</keyword>
<evidence type="ECO:0000256" key="3">
    <source>
        <dbReference type="ARBA" id="ARBA00007494"/>
    </source>
</evidence>
<dbReference type="InterPro" id="IPR029063">
    <property type="entry name" value="SAM-dependent_MTases_sf"/>
</dbReference>
<feature type="transmembrane region" description="Helical" evidence="15">
    <location>
        <begin position="88"/>
        <end position="109"/>
    </location>
</feature>
<sequence length="451" mass="52068">MKSEKKMAKKGKSAREVAYYALISFEKEKRRLDDIVDELLGKFSLDSRQRRFLKNLTSGVVRHLNYLDWFIARLYKGKLKKMFIKTRVLLRMALYEILFMEAIPARATLFEYGELTRRLIDRKTTGLVNGILREFLRQKEKLDPQKEITDPVERLSVVYSFPQWLIRRWIGFWGTEETEALCKKLNEPPRFDLRIVRKNISPQKFKALLKEKKIAFKESPLFPDMVTVWDVQAVINAGWLDKGYCVVQDESARLPVAALEPQPGETILDVCAAPGGKFTQILEAVQPDGMAVALDVDLKRLKRVKQNANRLGLKGGLYVYADARHLPFKQSFDKILVDAPCSGQGVIRKHPDIKWRREFAELVEFSKLQQDILESAFDLLKLGGRLAYSTCTVDFLENENIVNELKEKKGRDFRMLNLSDRFPTFSAQGAIRTFPHQHDTDGSFCALIEKK</sequence>
<keyword evidence="7 14" id="KW-0489">Methyltransferase</keyword>
<dbReference type="Proteomes" id="UP000886124">
    <property type="component" value="Unassembled WGS sequence"/>
</dbReference>
<reference evidence="17" key="1">
    <citation type="journal article" date="2020" name="mSystems">
        <title>Genome- and Community-Level Interaction Insights into Carbon Utilization and Element Cycling Functions of Hydrothermarchaeota in Hydrothermal Sediment.</title>
        <authorList>
            <person name="Zhou Z."/>
            <person name="Liu Y."/>
            <person name="Xu W."/>
            <person name="Pan J."/>
            <person name="Luo Z.H."/>
            <person name="Li M."/>
        </authorList>
    </citation>
    <scope>NUCLEOTIDE SEQUENCE [LARGE SCALE GENOMIC DNA]</scope>
    <source>
        <strain evidence="17">HyVt-527</strain>
    </source>
</reference>
<feature type="binding site" evidence="14">
    <location>
        <position position="322"/>
    </location>
    <ligand>
        <name>S-adenosyl-L-methionine</name>
        <dbReference type="ChEBI" id="CHEBI:59789"/>
    </ligand>
</feature>
<keyword evidence="10 14" id="KW-0694">RNA-binding</keyword>
<dbReference type="CDD" id="cd02440">
    <property type="entry name" value="AdoMet_MTases"/>
    <property type="match status" value="1"/>
</dbReference>
<dbReference type="GO" id="GO:0003723">
    <property type="term" value="F:RNA binding"/>
    <property type="evidence" value="ECO:0007669"/>
    <property type="project" value="UniProtKB-UniRule"/>
</dbReference>
<gene>
    <name evidence="17" type="primary">rsmB</name>
    <name evidence="17" type="ORF">ENJ89_07720</name>
</gene>
<keyword evidence="6" id="KW-0698">rRNA processing</keyword>
<dbReference type="InterPro" id="IPR004573">
    <property type="entry name" value="rRNA_ssu_MeTfrase_B"/>
</dbReference>
<dbReference type="InterPro" id="IPR018314">
    <property type="entry name" value="RsmB/NOL1/NOP2-like_CS"/>
</dbReference>
<evidence type="ECO:0000256" key="13">
    <source>
        <dbReference type="ARBA" id="ARBA00047283"/>
    </source>
</evidence>
<evidence type="ECO:0000256" key="8">
    <source>
        <dbReference type="ARBA" id="ARBA00022679"/>
    </source>
</evidence>
<dbReference type="InterPro" id="IPR035926">
    <property type="entry name" value="NusB-like_sf"/>
</dbReference>
<dbReference type="PROSITE" id="PS51686">
    <property type="entry name" value="SAM_MT_RSMB_NOP"/>
    <property type="match status" value="1"/>
</dbReference>
<dbReference type="EC" id="2.1.1.176" evidence="4"/>
<evidence type="ECO:0000256" key="12">
    <source>
        <dbReference type="ARBA" id="ARBA00031088"/>
    </source>
</evidence>
<proteinExistence type="inferred from homology"/>
<feature type="binding site" evidence="14">
    <location>
        <position position="295"/>
    </location>
    <ligand>
        <name>S-adenosyl-L-methionine</name>
        <dbReference type="ChEBI" id="CHEBI:59789"/>
    </ligand>
</feature>
<protein>
    <recommendedName>
        <fullName evidence="4">16S rRNA (cytosine(967)-C(5))-methyltransferase</fullName>
        <ecNumber evidence="4">2.1.1.176</ecNumber>
    </recommendedName>
    <alternativeName>
        <fullName evidence="11">16S rRNA m5C967 methyltransferase</fullName>
    </alternativeName>
    <alternativeName>
        <fullName evidence="12">rRNA (cytosine-C(5)-)-methyltransferase RsmB</fullName>
    </alternativeName>
</protein>
<dbReference type="GO" id="GO:0005737">
    <property type="term" value="C:cytoplasm"/>
    <property type="evidence" value="ECO:0007669"/>
    <property type="project" value="UniProtKB-SubCell"/>
</dbReference>
<dbReference type="GO" id="GO:0006355">
    <property type="term" value="P:regulation of DNA-templated transcription"/>
    <property type="evidence" value="ECO:0007669"/>
    <property type="project" value="InterPro"/>
</dbReference>
<keyword evidence="15" id="KW-0472">Membrane</keyword>
<dbReference type="PANTHER" id="PTHR22807:SF53">
    <property type="entry name" value="RIBOSOMAL RNA SMALL SUBUNIT METHYLTRANSFERASE B-RELATED"/>
    <property type="match status" value="1"/>
</dbReference>
<organism evidence="17">
    <name type="scientific">Caldithrix abyssi</name>
    <dbReference type="NCBI Taxonomy" id="187145"/>
    <lineage>
        <taxon>Bacteria</taxon>
        <taxon>Pseudomonadati</taxon>
        <taxon>Calditrichota</taxon>
        <taxon>Calditrichia</taxon>
        <taxon>Calditrichales</taxon>
        <taxon>Calditrichaceae</taxon>
        <taxon>Caldithrix</taxon>
    </lineage>
</organism>
<dbReference type="InterPro" id="IPR049560">
    <property type="entry name" value="MeTrfase_RsmB-F_NOP2_cat"/>
</dbReference>
<evidence type="ECO:0000313" key="17">
    <source>
        <dbReference type="EMBL" id="HHJ53067.1"/>
    </source>
</evidence>
<dbReference type="NCBIfam" id="TIGR00563">
    <property type="entry name" value="rsmB"/>
    <property type="match status" value="1"/>
</dbReference>
<dbReference type="Gene3D" id="1.10.940.10">
    <property type="entry name" value="NusB-like"/>
    <property type="match status" value="1"/>
</dbReference>
<name>A0A7V5UF56_CALAY</name>
<evidence type="ECO:0000256" key="2">
    <source>
        <dbReference type="ARBA" id="ARBA00004496"/>
    </source>
</evidence>
<dbReference type="GO" id="GO:0008649">
    <property type="term" value="F:rRNA methyltransferase activity"/>
    <property type="evidence" value="ECO:0007669"/>
    <property type="project" value="InterPro"/>
</dbReference>
<dbReference type="Pfam" id="PF22458">
    <property type="entry name" value="RsmF-B_ferredox"/>
    <property type="match status" value="1"/>
</dbReference>